<sequence>MENNEKYFLRHFLGENLKKKKGEKTVPSEALNCISLILESQALFILMLLMWMPSERKSYHLSGRLLISGWDIIFQVVGSPR</sequence>
<organism evidence="2 3">
    <name type="scientific">Caerostris extrusa</name>
    <name type="common">Bark spider</name>
    <name type="synonym">Caerostris bankana</name>
    <dbReference type="NCBI Taxonomy" id="172846"/>
    <lineage>
        <taxon>Eukaryota</taxon>
        <taxon>Metazoa</taxon>
        <taxon>Ecdysozoa</taxon>
        <taxon>Arthropoda</taxon>
        <taxon>Chelicerata</taxon>
        <taxon>Arachnida</taxon>
        <taxon>Araneae</taxon>
        <taxon>Araneomorphae</taxon>
        <taxon>Entelegynae</taxon>
        <taxon>Araneoidea</taxon>
        <taxon>Araneidae</taxon>
        <taxon>Caerostris</taxon>
    </lineage>
</organism>
<reference evidence="2 3" key="1">
    <citation type="submission" date="2021-06" db="EMBL/GenBank/DDBJ databases">
        <title>Caerostris extrusa draft genome.</title>
        <authorList>
            <person name="Kono N."/>
            <person name="Arakawa K."/>
        </authorList>
    </citation>
    <scope>NUCLEOTIDE SEQUENCE [LARGE SCALE GENOMIC DNA]</scope>
</reference>
<keyword evidence="1" id="KW-1133">Transmembrane helix</keyword>
<feature type="transmembrane region" description="Helical" evidence="1">
    <location>
        <begin position="30"/>
        <end position="52"/>
    </location>
</feature>
<gene>
    <name evidence="2" type="ORF">CEXT_62591</name>
</gene>
<dbReference type="AlphaFoldDB" id="A0AAV4XHD3"/>
<protein>
    <submittedName>
        <fullName evidence="2">Uncharacterized protein</fullName>
    </submittedName>
</protein>
<accession>A0AAV4XHD3</accession>
<proteinExistence type="predicted"/>
<keyword evidence="1" id="KW-0812">Transmembrane</keyword>
<evidence type="ECO:0000313" key="2">
    <source>
        <dbReference type="EMBL" id="GIY93183.1"/>
    </source>
</evidence>
<keyword evidence="3" id="KW-1185">Reference proteome</keyword>
<keyword evidence="1" id="KW-0472">Membrane</keyword>
<evidence type="ECO:0000256" key="1">
    <source>
        <dbReference type="SAM" id="Phobius"/>
    </source>
</evidence>
<dbReference type="EMBL" id="BPLR01000243">
    <property type="protein sequence ID" value="GIY93183.1"/>
    <property type="molecule type" value="Genomic_DNA"/>
</dbReference>
<comment type="caution">
    <text evidence="2">The sequence shown here is derived from an EMBL/GenBank/DDBJ whole genome shotgun (WGS) entry which is preliminary data.</text>
</comment>
<dbReference type="Proteomes" id="UP001054945">
    <property type="component" value="Unassembled WGS sequence"/>
</dbReference>
<name>A0AAV4XHD3_CAEEX</name>
<evidence type="ECO:0000313" key="3">
    <source>
        <dbReference type="Proteomes" id="UP001054945"/>
    </source>
</evidence>